<dbReference type="OrthoDB" id="5304511at2759"/>
<reference evidence="2 3" key="1">
    <citation type="submission" date="2020-01" db="EMBL/GenBank/DDBJ databases">
        <title>Identification and distribution of gene clusters putatively required for synthesis of sphingolipid metabolism inhibitors in phylogenetically diverse species of the filamentous fungus Fusarium.</title>
        <authorList>
            <person name="Kim H.-S."/>
            <person name="Busman M."/>
            <person name="Brown D.W."/>
            <person name="Divon H."/>
            <person name="Uhlig S."/>
            <person name="Proctor R.H."/>
        </authorList>
    </citation>
    <scope>NUCLEOTIDE SEQUENCE [LARGE SCALE GENOMIC DNA]</scope>
    <source>
        <strain evidence="2 3">NRRL 20459</strain>
    </source>
</reference>
<keyword evidence="3" id="KW-1185">Reference proteome</keyword>
<dbReference type="Proteomes" id="UP000554235">
    <property type="component" value="Unassembled WGS sequence"/>
</dbReference>
<accession>A0A8H4L441</accession>
<dbReference type="AlphaFoldDB" id="A0A8H4L441"/>
<evidence type="ECO:0000313" key="2">
    <source>
        <dbReference type="EMBL" id="KAF4460828.1"/>
    </source>
</evidence>
<name>A0A8H4L441_9HYPO</name>
<feature type="compositionally biased region" description="Acidic residues" evidence="1">
    <location>
        <begin position="329"/>
        <end position="338"/>
    </location>
</feature>
<dbReference type="EMBL" id="JAADYS010001849">
    <property type="protein sequence ID" value="KAF4460828.1"/>
    <property type="molecule type" value="Genomic_DNA"/>
</dbReference>
<comment type="caution">
    <text evidence="2">The sequence shown here is derived from an EMBL/GenBank/DDBJ whole genome shotgun (WGS) entry which is preliminary data.</text>
</comment>
<evidence type="ECO:0000256" key="1">
    <source>
        <dbReference type="SAM" id="MobiDB-lite"/>
    </source>
</evidence>
<organism evidence="2 3">
    <name type="scientific">Fusarium albosuccineum</name>
    <dbReference type="NCBI Taxonomy" id="1237068"/>
    <lineage>
        <taxon>Eukaryota</taxon>
        <taxon>Fungi</taxon>
        <taxon>Dikarya</taxon>
        <taxon>Ascomycota</taxon>
        <taxon>Pezizomycotina</taxon>
        <taxon>Sordariomycetes</taxon>
        <taxon>Hypocreomycetidae</taxon>
        <taxon>Hypocreales</taxon>
        <taxon>Nectriaceae</taxon>
        <taxon>Fusarium</taxon>
        <taxon>Fusarium decemcellulare species complex</taxon>
    </lineage>
</organism>
<evidence type="ECO:0000313" key="3">
    <source>
        <dbReference type="Proteomes" id="UP000554235"/>
    </source>
</evidence>
<protein>
    <submittedName>
        <fullName evidence="2">Uncharacterized protein</fullName>
    </submittedName>
</protein>
<sequence>MPGKDEPCYLSALPAELIDTILIYLDSTRTLGNVITTSRFIYRRFTARPGHFILSALQNELGPVLADAQFLSRLSYANPGSNPDEWIAHWDKMHDMAAIYKDLLCRGGDTTDLGLAVLTQQCHTFYQMSLISDAYIAAQGRWFQAQCLIVSPPSRSERMRVLRAFYRRQIICNAWAPTRREHPTQWSDQDLATLSNTSSHHGRRLGVLAPLQPWELQQVDHVDRFVARLCLSLCLSGDEQGQPLDEAQFGQIFTHTDRLVQYLREHPTIADAAFSTVASLLPLSDREVVVDIAPIYGRFVDRYDMICLRYPWQKHRFDTLPDPTRDPRGEEEEEEEEYGTGTRICFTGDQVDLVPFGWVDALGGRYVNWFGDALMCIPGAEPAQDENLYTHYCSLQLWRSTGFALWDHQRVEAIKELDQLSIFQTGWTIHEQ</sequence>
<proteinExistence type="predicted"/>
<feature type="region of interest" description="Disordered" evidence="1">
    <location>
        <begin position="320"/>
        <end position="340"/>
    </location>
</feature>
<gene>
    <name evidence="2" type="ORF">FALBO_12388</name>
</gene>